<dbReference type="EMBL" id="CP015199">
    <property type="protein sequence ID" value="ANF50829.1"/>
    <property type="molecule type" value="Genomic_DNA"/>
</dbReference>
<feature type="chain" id="PRO_5008003815" evidence="2">
    <location>
        <begin position="30"/>
        <end position="80"/>
    </location>
</feature>
<keyword evidence="2" id="KW-0732">Signal</keyword>
<gene>
    <name evidence="3" type="ORF">A0O34_09975</name>
</gene>
<protein>
    <submittedName>
        <fullName evidence="3">Uncharacterized protein</fullName>
    </submittedName>
</protein>
<accession>A0A172XUY6</accession>
<dbReference type="Proteomes" id="UP000077824">
    <property type="component" value="Chromosome"/>
</dbReference>
<organism evidence="3 4">
    <name type="scientific">Chryseobacterium glaciei</name>
    <dbReference type="NCBI Taxonomy" id="1685010"/>
    <lineage>
        <taxon>Bacteria</taxon>
        <taxon>Pseudomonadati</taxon>
        <taxon>Bacteroidota</taxon>
        <taxon>Flavobacteriia</taxon>
        <taxon>Flavobacteriales</taxon>
        <taxon>Weeksellaceae</taxon>
        <taxon>Chryseobacterium group</taxon>
        <taxon>Chryseobacterium</taxon>
    </lineage>
</organism>
<reference evidence="3 4" key="1">
    <citation type="submission" date="2016-04" db="EMBL/GenBank/DDBJ databases">
        <title>Complete Genome Sequence of Chryseobacterium sp. IHBB 10212.</title>
        <authorList>
            <person name="Pal M."/>
            <person name="Swarnkar M.K."/>
            <person name="Kaushal K."/>
            <person name="Chhibber S."/>
            <person name="Singh A.K."/>
            <person name="Gulati A."/>
        </authorList>
    </citation>
    <scope>NUCLEOTIDE SEQUENCE [LARGE SCALE GENOMIC DNA]</scope>
    <source>
        <strain evidence="3 4">IHBB 10212</strain>
    </source>
</reference>
<keyword evidence="4" id="KW-1185">Reference proteome</keyword>
<evidence type="ECO:0000256" key="2">
    <source>
        <dbReference type="SAM" id="SignalP"/>
    </source>
</evidence>
<keyword evidence="1" id="KW-0472">Membrane</keyword>
<dbReference type="AlphaFoldDB" id="A0A172XUY6"/>
<keyword evidence="1" id="KW-1133">Transmembrane helix</keyword>
<keyword evidence="1" id="KW-0812">Transmembrane</keyword>
<feature type="signal peptide" evidence="2">
    <location>
        <begin position="1"/>
        <end position="29"/>
    </location>
</feature>
<dbReference type="KEGG" id="chh:A0O34_09975"/>
<evidence type="ECO:0000313" key="4">
    <source>
        <dbReference type="Proteomes" id="UP000077824"/>
    </source>
</evidence>
<dbReference type="RefSeq" id="WP_066754236.1">
    <property type="nucleotide sequence ID" value="NZ_CP015199.1"/>
</dbReference>
<feature type="transmembrane region" description="Helical" evidence="1">
    <location>
        <begin position="56"/>
        <end position="73"/>
    </location>
</feature>
<evidence type="ECO:0000256" key="1">
    <source>
        <dbReference type="SAM" id="Phobius"/>
    </source>
</evidence>
<proteinExistence type="predicted"/>
<name>A0A172XUY6_9FLAO</name>
<dbReference type="OrthoDB" id="1272634at2"/>
<evidence type="ECO:0000313" key="3">
    <source>
        <dbReference type="EMBL" id="ANF50829.1"/>
    </source>
</evidence>
<dbReference type="STRING" id="1685010.A0O34_09975"/>
<sequence>METITIFKNKLNGFLSLILTFAFSCFAFAQENSAKTAVSTNETKTTTTTEWYAEPTYLIIGAVVLIIIVALLVRGGRKGD</sequence>